<dbReference type="Proteomes" id="UP001630127">
    <property type="component" value="Unassembled WGS sequence"/>
</dbReference>
<sequence length="133" mass="15521">MLSKPLIEKIFEIMRNAVQNSVAIVKKDMAKEAARRDAKFRLMIEKFGGEGHTKKSLDEKELFKMNLKLNENTKAVYNLEVRFTNLAQIVLRVGETTSQYVERFEAARMRCNARTPEEEFVATLLWEYDTLSR</sequence>
<organism evidence="1 2">
    <name type="scientific">Cinchona calisaya</name>
    <dbReference type="NCBI Taxonomy" id="153742"/>
    <lineage>
        <taxon>Eukaryota</taxon>
        <taxon>Viridiplantae</taxon>
        <taxon>Streptophyta</taxon>
        <taxon>Embryophyta</taxon>
        <taxon>Tracheophyta</taxon>
        <taxon>Spermatophyta</taxon>
        <taxon>Magnoliopsida</taxon>
        <taxon>eudicotyledons</taxon>
        <taxon>Gunneridae</taxon>
        <taxon>Pentapetalae</taxon>
        <taxon>asterids</taxon>
        <taxon>lamiids</taxon>
        <taxon>Gentianales</taxon>
        <taxon>Rubiaceae</taxon>
        <taxon>Cinchonoideae</taxon>
        <taxon>Cinchoneae</taxon>
        <taxon>Cinchona</taxon>
    </lineage>
</organism>
<proteinExistence type="predicted"/>
<dbReference type="AlphaFoldDB" id="A0ABD2XYT4"/>
<dbReference type="EMBL" id="JBJUIK010000016">
    <property type="protein sequence ID" value="KAL3500532.1"/>
    <property type="molecule type" value="Genomic_DNA"/>
</dbReference>
<keyword evidence="2" id="KW-1185">Reference proteome</keyword>
<comment type="caution">
    <text evidence="1">The sequence shown here is derived from an EMBL/GenBank/DDBJ whole genome shotgun (WGS) entry which is preliminary data.</text>
</comment>
<gene>
    <name evidence="1" type="ORF">ACH5RR_039625</name>
</gene>
<evidence type="ECO:0000313" key="2">
    <source>
        <dbReference type="Proteomes" id="UP001630127"/>
    </source>
</evidence>
<evidence type="ECO:0000313" key="1">
    <source>
        <dbReference type="EMBL" id="KAL3500532.1"/>
    </source>
</evidence>
<accession>A0ABD2XYT4</accession>
<name>A0ABD2XYT4_9GENT</name>
<reference evidence="1 2" key="1">
    <citation type="submission" date="2024-11" db="EMBL/GenBank/DDBJ databases">
        <title>A near-complete genome assembly of Cinchona calisaya.</title>
        <authorList>
            <person name="Lian D.C."/>
            <person name="Zhao X.W."/>
            <person name="Wei L."/>
        </authorList>
    </citation>
    <scope>NUCLEOTIDE SEQUENCE [LARGE SCALE GENOMIC DNA]</scope>
    <source>
        <tissue evidence="1">Nenye</tissue>
    </source>
</reference>
<protein>
    <submittedName>
        <fullName evidence="1">Uncharacterized protein</fullName>
    </submittedName>
</protein>